<name>A1T0H7_PSYIN</name>
<dbReference type="eggNOG" id="ENOG502ZX9W">
    <property type="taxonomic scope" value="Bacteria"/>
</dbReference>
<reference evidence="2 3" key="1">
    <citation type="submission" date="2007-01" db="EMBL/GenBank/DDBJ databases">
        <title>Complete sequence of Psychromonas ingrahamii 37.</title>
        <authorList>
            <consortium name="US DOE Joint Genome Institute"/>
            <person name="Copeland A."/>
            <person name="Lucas S."/>
            <person name="Lapidus A."/>
            <person name="Barry K."/>
            <person name="Detter J.C."/>
            <person name="Glavina del Rio T."/>
            <person name="Hammon N."/>
            <person name="Israni S."/>
            <person name="Dalin E."/>
            <person name="Tice H."/>
            <person name="Pitluck S."/>
            <person name="Thompson L.S."/>
            <person name="Brettin T."/>
            <person name="Bruce D."/>
            <person name="Han C."/>
            <person name="Tapia R."/>
            <person name="Schmutz J."/>
            <person name="Larimer F."/>
            <person name="Land M."/>
            <person name="Hauser L."/>
            <person name="Kyrpides N."/>
            <person name="Ivanova N."/>
            <person name="Staley J."/>
            <person name="Richardson P."/>
        </authorList>
    </citation>
    <scope>NUCLEOTIDE SEQUENCE [LARGE SCALE GENOMIC DNA]</scope>
    <source>
        <strain evidence="2 3">37</strain>
    </source>
</reference>
<organism evidence="2 3">
    <name type="scientific">Psychromonas ingrahamii (strain DSM 17664 / CCUG 51855 / 37)</name>
    <dbReference type="NCBI Taxonomy" id="357804"/>
    <lineage>
        <taxon>Bacteria</taxon>
        <taxon>Pseudomonadati</taxon>
        <taxon>Pseudomonadota</taxon>
        <taxon>Gammaproteobacteria</taxon>
        <taxon>Alteromonadales</taxon>
        <taxon>Psychromonadaceae</taxon>
        <taxon>Psychromonas</taxon>
    </lineage>
</organism>
<dbReference type="Proteomes" id="UP000000639">
    <property type="component" value="Chromosome"/>
</dbReference>
<dbReference type="KEGG" id="pin:Ping_3559"/>
<accession>A1T0H7</accession>
<dbReference type="HOGENOM" id="CLU_074585_0_0_6"/>
<evidence type="ECO:0000313" key="3">
    <source>
        <dbReference type="Proteomes" id="UP000000639"/>
    </source>
</evidence>
<protein>
    <submittedName>
        <fullName evidence="2">Histidinol phosphatase</fullName>
    </submittedName>
</protein>
<proteinExistence type="predicted"/>
<keyword evidence="3" id="KW-1185">Reference proteome</keyword>
<dbReference type="AlphaFoldDB" id="A1T0H7"/>
<gene>
    <name evidence="2" type="ordered locus">Ping_3559</name>
</gene>
<evidence type="ECO:0000256" key="1">
    <source>
        <dbReference type="SAM" id="MobiDB-lite"/>
    </source>
</evidence>
<sequence>MVTTTRIDSSVSSLGQNSPTSIKSPSLLADVAGTRLQPANQKNKVSGLSKNIGASLALSDSHVELASIDLARQGIKEIAGSLIKIKKMIEPNLAQGISELQPEQAAKIRLEQRKISASMDAQFSGKRVLDSTLNAQINTENKIKFKIEGLDLNRSRWDNELVTLNIDGKISLLMFEAAKTDDELLNQFNKALGFTDISVKSNQKNELILSMSDAQWRQSSKITTVTGQGHRFPSGQSIPTNITAIDKDITTLTRSPLPINDHTLSTLIGLIDSAKGSYQMLNQLRKSELTSGASYLQQLTTEETPFEPKVNTIMTEQKWAAAFNLNQNHATISRKTVVDLLK</sequence>
<feature type="region of interest" description="Disordered" evidence="1">
    <location>
        <begin position="1"/>
        <end position="20"/>
    </location>
</feature>
<dbReference type="OrthoDB" id="5760042at2"/>
<evidence type="ECO:0000313" key="2">
    <source>
        <dbReference type="EMBL" id="ABM05242.1"/>
    </source>
</evidence>
<dbReference type="EMBL" id="CP000510">
    <property type="protein sequence ID" value="ABM05242.1"/>
    <property type="molecule type" value="Genomic_DNA"/>
</dbReference>
<dbReference type="RefSeq" id="WP_011771790.1">
    <property type="nucleotide sequence ID" value="NC_008709.1"/>
</dbReference>
<dbReference type="STRING" id="357804.Ping_3559"/>